<keyword evidence="8" id="KW-1185">Reference proteome</keyword>
<dbReference type="SUPFAM" id="SSF144232">
    <property type="entry name" value="HIT/MYND zinc finger-like"/>
    <property type="match status" value="8"/>
</dbReference>
<dbReference type="GO" id="GO:0008270">
    <property type="term" value="F:zinc ion binding"/>
    <property type="evidence" value="ECO:0007669"/>
    <property type="project" value="UniProtKB-KW"/>
</dbReference>
<feature type="compositionally biased region" description="Basic and acidic residues" evidence="5">
    <location>
        <begin position="1895"/>
        <end position="1911"/>
    </location>
</feature>
<dbReference type="GO" id="GO:0000981">
    <property type="term" value="F:DNA-binding transcription factor activity, RNA polymerase II-specific"/>
    <property type="evidence" value="ECO:0007669"/>
    <property type="project" value="TreeGrafter"/>
</dbReference>
<dbReference type="InterPro" id="IPR024119">
    <property type="entry name" value="TF_DEAF-1"/>
</dbReference>
<evidence type="ECO:0000259" key="6">
    <source>
        <dbReference type="PROSITE" id="PS50865"/>
    </source>
</evidence>
<feature type="compositionally biased region" description="Basic and acidic residues" evidence="5">
    <location>
        <begin position="1389"/>
        <end position="1405"/>
    </location>
</feature>
<feature type="compositionally biased region" description="Basic and acidic residues" evidence="5">
    <location>
        <begin position="1019"/>
        <end position="1061"/>
    </location>
</feature>
<dbReference type="Proteomes" id="UP001162480">
    <property type="component" value="Chromosome 19"/>
</dbReference>
<feature type="compositionally biased region" description="Basic and acidic residues" evidence="5">
    <location>
        <begin position="1791"/>
        <end position="1807"/>
    </location>
</feature>
<feature type="region of interest" description="Disordered" evidence="5">
    <location>
        <begin position="947"/>
        <end position="969"/>
    </location>
</feature>
<feature type="compositionally biased region" description="Basic and acidic residues" evidence="5">
    <location>
        <begin position="1181"/>
        <end position="1197"/>
    </location>
</feature>
<feature type="compositionally biased region" description="Basic and acidic residues" evidence="5">
    <location>
        <begin position="106"/>
        <end position="116"/>
    </location>
</feature>
<evidence type="ECO:0000313" key="7">
    <source>
        <dbReference type="EMBL" id="CAI9736890.1"/>
    </source>
</evidence>
<feature type="compositionally biased region" description="Basic and acidic residues" evidence="5">
    <location>
        <begin position="1277"/>
        <end position="1301"/>
    </location>
</feature>
<feature type="compositionally biased region" description="Basic residues" evidence="5">
    <location>
        <begin position="504"/>
        <end position="515"/>
    </location>
</feature>
<organism evidence="7 8">
    <name type="scientific">Octopus vulgaris</name>
    <name type="common">Common octopus</name>
    <dbReference type="NCBI Taxonomy" id="6645"/>
    <lineage>
        <taxon>Eukaryota</taxon>
        <taxon>Metazoa</taxon>
        <taxon>Spiralia</taxon>
        <taxon>Lophotrochozoa</taxon>
        <taxon>Mollusca</taxon>
        <taxon>Cephalopoda</taxon>
        <taxon>Coleoidea</taxon>
        <taxon>Octopodiformes</taxon>
        <taxon>Octopoda</taxon>
        <taxon>Incirrata</taxon>
        <taxon>Octopodidae</taxon>
        <taxon>Octopus</taxon>
    </lineage>
</organism>
<feature type="domain" description="MYND-type" evidence="6">
    <location>
        <begin position="326"/>
        <end position="364"/>
    </location>
</feature>
<feature type="compositionally biased region" description="Basic residues" evidence="5">
    <location>
        <begin position="1465"/>
        <end position="1479"/>
    </location>
</feature>
<dbReference type="PROSITE" id="PS01360">
    <property type="entry name" value="ZF_MYND_1"/>
    <property type="match status" value="5"/>
</dbReference>
<feature type="region of interest" description="Disordered" evidence="5">
    <location>
        <begin position="1"/>
        <end position="68"/>
    </location>
</feature>
<feature type="domain" description="MYND-type" evidence="6">
    <location>
        <begin position="877"/>
        <end position="915"/>
    </location>
</feature>
<dbReference type="GO" id="GO:0005634">
    <property type="term" value="C:nucleus"/>
    <property type="evidence" value="ECO:0007669"/>
    <property type="project" value="TreeGrafter"/>
</dbReference>
<protein>
    <recommendedName>
        <fullName evidence="6">MYND-type domain-containing protein</fullName>
    </recommendedName>
</protein>
<dbReference type="PANTHER" id="PTHR10237:SF14">
    <property type="entry name" value="MYND-TYPE DOMAIN-CONTAINING PROTEIN"/>
    <property type="match status" value="1"/>
</dbReference>
<reference evidence="7" key="1">
    <citation type="submission" date="2023-08" db="EMBL/GenBank/DDBJ databases">
        <authorList>
            <person name="Alioto T."/>
            <person name="Alioto T."/>
            <person name="Gomez Garrido J."/>
        </authorList>
    </citation>
    <scope>NUCLEOTIDE SEQUENCE</scope>
</reference>
<keyword evidence="2 4" id="KW-0863">Zinc-finger</keyword>
<feature type="compositionally biased region" description="Basic and acidic residues" evidence="5">
    <location>
        <begin position="580"/>
        <end position="606"/>
    </location>
</feature>
<evidence type="ECO:0000256" key="3">
    <source>
        <dbReference type="ARBA" id="ARBA00022833"/>
    </source>
</evidence>
<feature type="domain" description="MYND-type" evidence="6">
    <location>
        <begin position="615"/>
        <end position="653"/>
    </location>
</feature>
<evidence type="ECO:0000256" key="1">
    <source>
        <dbReference type="ARBA" id="ARBA00022723"/>
    </source>
</evidence>
<feature type="compositionally biased region" description="Basic and acidic residues" evidence="5">
    <location>
        <begin position="123"/>
        <end position="135"/>
    </location>
</feature>
<feature type="compositionally biased region" description="Basic and acidic residues" evidence="5">
    <location>
        <begin position="1590"/>
        <end position="1606"/>
    </location>
</feature>
<dbReference type="PANTHER" id="PTHR10237">
    <property type="entry name" value="DEFORMED EPIDERMAL AUTOREGULATORY FACTOR 1 HOMOLOG SUPPRESSIN"/>
    <property type="match status" value="1"/>
</dbReference>
<feature type="compositionally biased region" description="Basic residues" evidence="5">
    <location>
        <begin position="1933"/>
        <end position="1947"/>
    </location>
</feature>
<feature type="compositionally biased region" description="Basic and acidic residues" evidence="5">
    <location>
        <begin position="1421"/>
        <end position="1445"/>
    </location>
</feature>
<feature type="compositionally biased region" description="Basic and acidic residues" evidence="5">
    <location>
        <begin position="1691"/>
        <end position="1710"/>
    </location>
</feature>
<dbReference type="Gene3D" id="6.10.140.2220">
    <property type="match status" value="8"/>
</dbReference>
<proteinExistence type="predicted"/>
<feature type="compositionally biased region" description="Basic residues" evidence="5">
    <location>
        <begin position="1361"/>
        <end position="1375"/>
    </location>
</feature>
<feature type="compositionally biased region" description="Basic and acidic residues" evidence="5">
    <location>
        <begin position="1116"/>
        <end position="1158"/>
    </location>
</feature>
<evidence type="ECO:0000256" key="5">
    <source>
        <dbReference type="SAM" id="MobiDB-lite"/>
    </source>
</evidence>
<feature type="compositionally biased region" description="Basic and acidic residues" evidence="5">
    <location>
        <begin position="1213"/>
        <end position="1237"/>
    </location>
</feature>
<feature type="compositionally biased region" description="Basic and acidic residues" evidence="5">
    <location>
        <begin position="1"/>
        <end position="27"/>
    </location>
</feature>
<keyword evidence="1" id="KW-0479">Metal-binding</keyword>
<gene>
    <name evidence="7" type="ORF">OCTVUL_1B013976</name>
</gene>
<feature type="compositionally biased region" description="Basic residues" evidence="5">
    <location>
        <begin position="1666"/>
        <end position="1679"/>
    </location>
</feature>
<feature type="compositionally biased region" description="Basic and acidic residues" evidence="5">
    <location>
        <begin position="81"/>
        <end position="91"/>
    </location>
</feature>
<feature type="compositionally biased region" description="Basic and acidic residues" evidence="5">
    <location>
        <begin position="1823"/>
        <end position="1847"/>
    </location>
</feature>
<feature type="compositionally biased region" description="Basic residues" evidence="5">
    <location>
        <begin position="47"/>
        <end position="60"/>
    </location>
</feature>
<feature type="region of interest" description="Disordered" evidence="5">
    <location>
        <begin position="483"/>
        <end position="515"/>
    </location>
</feature>
<sequence length="2232" mass="250953">MNAKGKYEKRSGHEYSKEGIIKKDPVKENSVSVDDEDGCEVDSKVGNKNKKKRNRRKKSKNVNSVNIENAGATCKTVDRFDINRKDSDRKASKGNAGNMNHKGKNGGRDSEKEASMKGKSQKKRVEVKSKEDIKKTGKKSNARTIGENIGDWLLRFLLNIWRFLIYIIRVILNLQRRPNVTHRRCIIIIREIENIDNLQKAVLKAKWNFCFYTIFTSFSKIPGEYEPESLPYNSLLVAFVLSRGRHMFRPAFFLQDNEGHICSLIFYHRESDPYPYFSWDQLKPGKYICILEPEIHYFLDGQIGFRINSTAEIFIKFKMVKIEDCCQNCGQVKASLYQCSQCKVVSYCSKSCERKHKKEHSRVCFTPQTTWNQINPLTESEVSCPNVRKKSNNEKTDSKKECLKDSSNGETENFCETCFRTNIPLWKCSKCKTTYYCSIDCQKYDWPSHKSNCKAPEMNAEMKYEKGSGLEYSKEGIIKKDPVKENSVSVDDGDGCEVDSKVGNKNKKKRNRRKKCKNVNNVNIENDGATCKTDDRVDINRKDSDTKASKGNAGNMNHKGKDGGRDSEKEASMKGKSQKKRVEVKSKEDIKKTGTVKTGEKSDARTSAKNTGGICDSCGNFYEQLKRCSQCLNARYCSKSCQRSAWPLHKKLCISSNNANTESSRLIDNFQKAVHEAERRFPYHYKTTRFCEVLIRHPVYRFERNKLLVTYILKEGSHIFRPSFFVQDIEGGICSLIFYHQESDPYPYFSWDQLKVGKYICILEPEFHYFLDGQIYIKFKMVKIEDCCQNCGQVKASLYQCSQCKIVSYCSKNCERKHQKEHSRVCFTPQTTRNQINPLTESEVSCPNVRKKSNNEKTDSKKECLKDSPNGKMGSCCETCFRTNIPLWKCSKCKTTYYCSIDCQKYDWPSHKSNCKAPEMNAEMKYEKGSGLEYSKEGIIKKDPVKENSVSVDDGDGCEGDSKVGNKNKKHKNVNSVNIENDGATCKTDDRADINGKDSDTKASKGIAKSNCKAPEMNAEMKYEKGSGHEYSKEGIIKKDPVKENSVRVDDGDGCEVDSKVGNKNKKSKNVNSVNIENDGATSKTDNRVDINGKDSDTKASKGIAKSNCKAPEMNAEMKYEKGSGHEYSKEGIIKKDPVKENSVRVDDGDGCEVDSKVGNKNKKSKNVNSVNIENDGATSKTDDRVDINGKDSDTKASKGNAKSNCKAPEMNAEMKYEKGSGHEYSKEGIIKKDPVKENSVSVDDGDGCEGDSKVGNKNKKKRNRRKKRKNVNSVNKENDGATCKTDDRVDINGKDSDTKASKGNAKSNCKAPEMNAEMKYEKGSGHEYSKEGIIKKDPVKENSVSVDDEDGCEGDSKVGNKTKKKRNRRKKHKNVNSVNIENDGATCKTDERVDINRKDSDTKASKGNAKSNCKAPEMNAEMKYEKGSGHEYSKEGIIKKDPVKENSVSVDDEDGCEGDSKVGNKTKKKRNRRKKRKNVNSVNIENDGATCKTDDRVDINGKDSDTKASKGNAKSNCKAPEMNAEMKYEKGSGHEYSKEGIIKKDPVKENSVSVDDGDGCEGDSKVGNKNKKRKNVNSVNIENDGATCKTDERVDINRKDSDTKASKGNAKSNCKAPEMNAEMKYEKGSGHEYSKEGIIKKDPVKENSVSVDDEDGCEVDSKVGNKTKKKRNRRKKLKNVNSVNIENDEATCKTDDRVDINGKDSDTKASKGNAKSNCKAPEMNAEMKYEKGSGHEYSKEGSIKKDPVKENSVSVDDGDGCEGDSKVGNKNKKSKNVNSVNIENDGATCKTDERVDINRKDSDTKASKGNAKSNCKAPEMNAEMKYEKGSGHEYSKEGIIKKDPVKENSVSVDDEDGCEVDSKVGNKTKKKRNRRKKRKNVNNVNIENDGATCKTDDRVDINRKDSDRKASKGNAGNMDYKGKDGGIDSKKKVSKKRKSKKKRVKVKSKEDIAEKCDYCGKLDEHLIKCDKCKIAKYFSIFWSPHKESCKSSSNSNDSHLTGRAEKCDNCGKLDEHLKKCAKCKIARYCSKSCQISAWPLHKKSCKPPSNSNDSHLTGRAEKCDNCGKLDEHLMNCVKCKITKYCSLTCQISAWPLHKESCKPPSNSNDSHLTGRAEKCDYCGKLDEHLMKCTKCKIAKYCSISCQISAWPLHEKSCKPPSNTNDSYLTSRGHFGIDSNGYTKCVIFYLKELDPRPYFSWDQLKYGNYICILKPIISPEYKFYAIDSAEKF</sequence>
<dbReference type="Pfam" id="PF01753">
    <property type="entry name" value="zf-MYND"/>
    <property type="match status" value="8"/>
</dbReference>
<feature type="compositionally biased region" description="Basic and acidic residues" evidence="5">
    <location>
        <begin position="1622"/>
        <end position="1646"/>
    </location>
</feature>
<name>A0AA36BM64_OCTVU</name>
<dbReference type="EMBL" id="OX597832">
    <property type="protein sequence ID" value="CAI9736890.1"/>
    <property type="molecule type" value="Genomic_DNA"/>
</dbReference>
<feature type="compositionally biased region" description="Basic and acidic residues" evidence="5">
    <location>
        <begin position="559"/>
        <end position="573"/>
    </location>
</feature>
<evidence type="ECO:0000313" key="8">
    <source>
        <dbReference type="Proteomes" id="UP001162480"/>
    </source>
</evidence>
<feature type="domain" description="MYND-type" evidence="6">
    <location>
        <begin position="2008"/>
        <end position="2046"/>
    </location>
</feature>
<feature type="compositionally biased region" description="Basic and acidic residues" evidence="5">
    <location>
        <begin position="1525"/>
        <end position="1549"/>
    </location>
</feature>
<feature type="compositionally biased region" description="Basic residues" evidence="5">
    <location>
        <begin position="1867"/>
        <end position="1881"/>
    </location>
</feature>
<evidence type="ECO:0000256" key="4">
    <source>
        <dbReference type="PROSITE-ProRule" id="PRU00134"/>
    </source>
</evidence>
<feature type="compositionally biased region" description="Basic residues" evidence="5">
    <location>
        <begin position="1257"/>
        <end position="1271"/>
    </location>
</feature>
<evidence type="ECO:0000256" key="2">
    <source>
        <dbReference type="ARBA" id="ARBA00022771"/>
    </source>
</evidence>
<feature type="compositionally biased region" description="Basic and acidic residues" evidence="5">
    <location>
        <begin position="1317"/>
        <end position="1341"/>
    </location>
</feature>
<feature type="domain" description="MYND-type" evidence="6">
    <location>
        <begin position="2120"/>
        <end position="2158"/>
    </location>
</feature>
<keyword evidence="3" id="KW-0862">Zinc</keyword>
<feature type="compositionally biased region" description="Basic and acidic residues" evidence="5">
    <location>
        <begin position="1085"/>
        <end position="1100"/>
    </location>
</feature>
<feature type="compositionally biased region" description="Basic and acidic residues" evidence="5">
    <location>
        <begin position="1493"/>
        <end position="1509"/>
    </location>
</feature>
<feature type="domain" description="MYND-type" evidence="6">
    <location>
        <begin position="415"/>
        <end position="453"/>
    </location>
</feature>
<accession>A0AA36BM64</accession>
<feature type="region of interest" description="Disordered" evidence="5">
    <location>
        <begin position="81"/>
        <end position="140"/>
    </location>
</feature>
<feature type="region of interest" description="Disordered" evidence="5">
    <location>
        <begin position="540"/>
        <end position="606"/>
    </location>
</feature>
<dbReference type="PROSITE" id="PS50865">
    <property type="entry name" value="ZF_MYND_2"/>
    <property type="match status" value="8"/>
</dbReference>
<feature type="domain" description="MYND-type" evidence="6">
    <location>
        <begin position="2064"/>
        <end position="2102"/>
    </location>
</feature>
<dbReference type="InterPro" id="IPR002893">
    <property type="entry name" value="Znf_MYND"/>
</dbReference>
<feature type="domain" description="MYND-type" evidence="6">
    <location>
        <begin position="788"/>
        <end position="826"/>
    </location>
</feature>
<feature type="region of interest" description="Disordered" evidence="5">
    <location>
        <begin position="982"/>
        <end position="1947"/>
    </location>
</feature>
<feature type="compositionally biased region" description="Basic and acidic residues" evidence="5">
    <location>
        <begin position="987"/>
        <end position="1003"/>
    </location>
</feature>
<feature type="compositionally biased region" description="Basic and acidic residues" evidence="5">
    <location>
        <begin position="1921"/>
        <end position="1932"/>
    </location>
</feature>
<feature type="compositionally biased region" description="Basic and acidic residues" evidence="5">
    <location>
        <begin position="1726"/>
        <end position="1750"/>
    </location>
</feature>